<reference evidence="2" key="1">
    <citation type="submission" date="2016-11" db="UniProtKB">
        <authorList>
            <consortium name="WormBaseParasite"/>
        </authorList>
    </citation>
    <scope>IDENTIFICATION</scope>
    <source>
        <strain evidence="2">KR3021</strain>
    </source>
</reference>
<protein>
    <submittedName>
        <fullName evidence="2">DSS1/SEM1 family protein</fullName>
    </submittedName>
</protein>
<accession>A0AC35TIS8</accession>
<proteinExistence type="predicted"/>
<dbReference type="WBParaSite" id="RSKR_0000109100.1">
    <property type="protein sequence ID" value="RSKR_0000109100.1"/>
    <property type="gene ID" value="RSKR_0000109100"/>
</dbReference>
<dbReference type="Proteomes" id="UP000095286">
    <property type="component" value="Unplaced"/>
</dbReference>
<organism evidence="1 2">
    <name type="scientific">Rhabditophanes sp. KR3021</name>
    <dbReference type="NCBI Taxonomy" id="114890"/>
    <lineage>
        <taxon>Eukaryota</taxon>
        <taxon>Metazoa</taxon>
        <taxon>Ecdysozoa</taxon>
        <taxon>Nematoda</taxon>
        <taxon>Chromadorea</taxon>
        <taxon>Rhabditida</taxon>
        <taxon>Tylenchina</taxon>
        <taxon>Panagrolaimomorpha</taxon>
        <taxon>Strongyloidoidea</taxon>
        <taxon>Alloionematidae</taxon>
        <taxon>Rhabditophanes</taxon>
    </lineage>
</organism>
<sequence length="88" mass="10648">MKFAENPYERGVNDHEDREQWAKDRWEEAHPGEDLPDDFEFDQNQDLSDEELTKSETATWAREEEEKEAKELWLEQNPDKDEDDYEAQ</sequence>
<name>A0AC35TIS8_9BILA</name>
<evidence type="ECO:0000313" key="1">
    <source>
        <dbReference type="Proteomes" id="UP000095286"/>
    </source>
</evidence>
<evidence type="ECO:0000313" key="2">
    <source>
        <dbReference type="WBParaSite" id="RSKR_0000109100.1"/>
    </source>
</evidence>